<evidence type="ECO:0000256" key="2">
    <source>
        <dbReference type="ARBA" id="ARBA00023274"/>
    </source>
</evidence>
<protein>
    <recommendedName>
        <fullName evidence="3">Small ribosomal subunit protein eS1</fullName>
    </recommendedName>
</protein>
<keyword evidence="2 3" id="KW-0687">Ribonucleoprotein</keyword>
<dbReference type="InterPro" id="IPR003034">
    <property type="entry name" value="SAP_dom"/>
</dbReference>
<keyword evidence="1 3" id="KW-0689">Ribosomal protein</keyword>
<evidence type="ECO:0000256" key="3">
    <source>
        <dbReference type="HAMAP-Rule" id="MF_00359"/>
    </source>
</evidence>
<accession>A0A075FM15</accession>
<dbReference type="GO" id="GO:0006412">
    <property type="term" value="P:translation"/>
    <property type="evidence" value="ECO:0007669"/>
    <property type="project" value="UniProtKB-UniRule"/>
</dbReference>
<dbReference type="SUPFAM" id="SSF68906">
    <property type="entry name" value="SAP domain"/>
    <property type="match status" value="1"/>
</dbReference>
<organism evidence="6">
    <name type="scientific">uncultured marine group II/III euryarchaeote AD1000_04_F01</name>
    <dbReference type="NCBI Taxonomy" id="1457705"/>
    <lineage>
        <taxon>Archaea</taxon>
        <taxon>Methanobacteriati</taxon>
        <taxon>Methanobacteriota</taxon>
        <taxon>environmental samples</taxon>
    </lineage>
</organism>
<feature type="compositionally biased region" description="Acidic residues" evidence="4">
    <location>
        <begin position="221"/>
        <end position="263"/>
    </location>
</feature>
<sequence length="295" mass="33660">MAKGAAARAAARKQRDKWKSKRWFTIRAPRHPWSFRVIGETIAEDEEQLIGRHYEMVQNELDGDFSKMHVKVQFRISGVVGADALTEYIGHEFLKDHIRRQVRRDRGKIDDTVDVVTEDGFYIRIKPLMISRHRIKGSQKQQMRTLARDIILKVGATSTWVDFQKATLDGTLEAQIREAASKIQPIRDVMIRRTQLMQSGVVTKDGPTLEQVIEDERAAQDEADSVSEEIEEGEEIEVESSLEEETPEVEEEESGESVGEVDYESMTVVQLKELLKQAGKPVSGKKAELIERLKE</sequence>
<dbReference type="Pfam" id="PF01015">
    <property type="entry name" value="Ribosomal_S3Ae"/>
    <property type="match status" value="1"/>
</dbReference>
<feature type="region of interest" description="Disordered" evidence="4">
    <location>
        <begin position="219"/>
        <end position="263"/>
    </location>
</feature>
<dbReference type="InterPro" id="IPR030838">
    <property type="entry name" value="Ribosomal_eS1_arc"/>
</dbReference>
<reference evidence="6" key="1">
    <citation type="journal article" date="2014" name="Genome Biol. Evol.">
        <title>Pangenome evidence for extensive interdomain horizontal transfer affecting lineage core and shell genes in uncultured planktonic thaumarchaeota and euryarchaeota.</title>
        <authorList>
            <person name="Deschamps P."/>
            <person name="Zivanovic Y."/>
            <person name="Moreira D."/>
            <person name="Rodriguez-Valera F."/>
            <person name="Lopez-Garcia P."/>
        </authorList>
    </citation>
    <scope>NUCLEOTIDE SEQUENCE</scope>
</reference>
<name>A0A075FM15_9EURY</name>
<evidence type="ECO:0000259" key="5">
    <source>
        <dbReference type="PROSITE" id="PS50800"/>
    </source>
</evidence>
<dbReference type="Pfam" id="PF02037">
    <property type="entry name" value="SAP"/>
    <property type="match status" value="1"/>
</dbReference>
<dbReference type="GO" id="GO:1990904">
    <property type="term" value="C:ribonucleoprotein complex"/>
    <property type="evidence" value="ECO:0007669"/>
    <property type="project" value="UniProtKB-KW"/>
</dbReference>
<dbReference type="EMBL" id="KF900312">
    <property type="protein sequence ID" value="AIE90526.1"/>
    <property type="molecule type" value="Genomic_DNA"/>
</dbReference>
<dbReference type="GO" id="GO:0005840">
    <property type="term" value="C:ribosome"/>
    <property type="evidence" value="ECO:0007669"/>
    <property type="project" value="UniProtKB-KW"/>
</dbReference>
<dbReference type="InterPro" id="IPR001593">
    <property type="entry name" value="Ribosomal_eS1"/>
</dbReference>
<feature type="domain" description="SAP" evidence="5">
    <location>
        <begin position="263"/>
        <end position="295"/>
    </location>
</feature>
<dbReference type="Gene3D" id="1.10.720.30">
    <property type="entry name" value="SAP domain"/>
    <property type="match status" value="1"/>
</dbReference>
<proteinExistence type="inferred from homology"/>
<evidence type="ECO:0000256" key="4">
    <source>
        <dbReference type="SAM" id="MobiDB-lite"/>
    </source>
</evidence>
<dbReference type="SMART" id="SM01397">
    <property type="entry name" value="Ribosomal_S3Ae"/>
    <property type="match status" value="1"/>
</dbReference>
<comment type="similarity">
    <text evidence="3">Belongs to the eukaryotic ribosomal protein eS1 family.</text>
</comment>
<dbReference type="SMART" id="SM00513">
    <property type="entry name" value="SAP"/>
    <property type="match status" value="1"/>
</dbReference>
<dbReference type="AlphaFoldDB" id="A0A075FM15"/>
<dbReference type="GO" id="GO:0003735">
    <property type="term" value="F:structural constituent of ribosome"/>
    <property type="evidence" value="ECO:0007669"/>
    <property type="project" value="InterPro"/>
</dbReference>
<dbReference type="HAMAP" id="MF_00359">
    <property type="entry name" value="Ribosomal_eS1"/>
    <property type="match status" value="1"/>
</dbReference>
<gene>
    <name evidence="6" type="primary">RP-S3Ae</name>
    <name evidence="6" type="synonym">RPS3A</name>
    <name evidence="3" type="synonym">rps3ae</name>
</gene>
<evidence type="ECO:0000256" key="1">
    <source>
        <dbReference type="ARBA" id="ARBA00022980"/>
    </source>
</evidence>
<dbReference type="InterPro" id="IPR036361">
    <property type="entry name" value="SAP_dom_sf"/>
</dbReference>
<evidence type="ECO:0000313" key="6">
    <source>
        <dbReference type="EMBL" id="AIE90526.1"/>
    </source>
</evidence>
<dbReference type="PROSITE" id="PS50800">
    <property type="entry name" value="SAP"/>
    <property type="match status" value="1"/>
</dbReference>